<dbReference type="PRINTS" id="PR00080">
    <property type="entry name" value="SDRFAMILY"/>
</dbReference>
<dbReference type="Proteomes" id="UP000231279">
    <property type="component" value="Unassembled WGS sequence"/>
</dbReference>
<sequence length="171" mass="18696">MASQNRVESKLEPWFQLNNKIIMVTRASSGLGWKFSLNLAKAGYRIIVAARRVERLKSLCDHINEEFNKLSQDQPRAVALELDISTSEPIIKAHIKKAWYIFGRIDALINNAGMRDAKQGGSIINISSVAAINRGQFHGAHAYAASKSAVNSITKVNAGCTLSGVPIFSSL</sequence>
<dbReference type="EMBL" id="NKXS01001197">
    <property type="protein sequence ID" value="PIN19941.1"/>
    <property type="molecule type" value="Genomic_DNA"/>
</dbReference>
<reference evidence="2" key="1">
    <citation type="journal article" date="2018" name="Gigascience">
        <title>Genome assembly of the Pink Ipe (Handroanthus impetiginosus, Bignoniaceae), a highly valued, ecologically keystone Neotropical timber forest tree.</title>
        <authorList>
            <person name="Silva-Junior O.B."/>
            <person name="Grattapaglia D."/>
            <person name="Novaes E."/>
            <person name="Collevatti R.G."/>
        </authorList>
    </citation>
    <scope>NUCLEOTIDE SEQUENCE [LARGE SCALE GENOMIC DNA]</scope>
    <source>
        <strain evidence="2">cv. UFG-1</strain>
    </source>
</reference>
<dbReference type="SUPFAM" id="SSF51735">
    <property type="entry name" value="NAD(P)-binding Rossmann-fold domains"/>
    <property type="match status" value="1"/>
</dbReference>
<dbReference type="STRING" id="429701.A0A2G9HQY6"/>
<comment type="caution">
    <text evidence="1">The sequence shown here is derived from an EMBL/GenBank/DDBJ whole genome shotgun (WGS) entry which is preliminary data.</text>
</comment>
<evidence type="ECO:0000313" key="1">
    <source>
        <dbReference type="EMBL" id="PIN19941.1"/>
    </source>
</evidence>
<dbReference type="Gene3D" id="3.40.50.720">
    <property type="entry name" value="NAD(P)-binding Rossmann-like Domain"/>
    <property type="match status" value="2"/>
</dbReference>
<keyword evidence="2" id="KW-1185">Reference proteome</keyword>
<dbReference type="PANTHER" id="PTHR44375:SF2">
    <property type="entry name" value="BETA-KETOACYL-ACP REDUCTASE-LIKE PROTEIN-RELATED"/>
    <property type="match status" value="1"/>
</dbReference>
<gene>
    <name evidence="1" type="ORF">CDL12_07382</name>
</gene>
<organism evidence="1 2">
    <name type="scientific">Handroanthus impetiginosus</name>
    <dbReference type="NCBI Taxonomy" id="429701"/>
    <lineage>
        <taxon>Eukaryota</taxon>
        <taxon>Viridiplantae</taxon>
        <taxon>Streptophyta</taxon>
        <taxon>Embryophyta</taxon>
        <taxon>Tracheophyta</taxon>
        <taxon>Spermatophyta</taxon>
        <taxon>Magnoliopsida</taxon>
        <taxon>eudicotyledons</taxon>
        <taxon>Gunneridae</taxon>
        <taxon>Pentapetalae</taxon>
        <taxon>asterids</taxon>
        <taxon>lamiids</taxon>
        <taxon>Lamiales</taxon>
        <taxon>Bignoniaceae</taxon>
        <taxon>Crescentiina</taxon>
        <taxon>Tabebuia alliance</taxon>
        <taxon>Handroanthus</taxon>
    </lineage>
</organism>
<accession>A0A2G9HQY6</accession>
<keyword evidence="1" id="KW-0560">Oxidoreductase</keyword>
<proteinExistence type="predicted"/>
<dbReference type="AlphaFoldDB" id="A0A2G9HQY6"/>
<dbReference type="EC" id="1.1.1.216" evidence="1"/>
<evidence type="ECO:0000313" key="2">
    <source>
        <dbReference type="Proteomes" id="UP000231279"/>
    </source>
</evidence>
<dbReference type="OrthoDB" id="47007at2759"/>
<dbReference type="PRINTS" id="PR00081">
    <property type="entry name" value="GDHRDH"/>
</dbReference>
<dbReference type="InterPro" id="IPR036291">
    <property type="entry name" value="NAD(P)-bd_dom_sf"/>
</dbReference>
<protein>
    <submittedName>
        <fullName evidence="1">Putative short chain-type dehydrogenase</fullName>
        <ecNumber evidence="1">1.1.1.216</ecNumber>
    </submittedName>
</protein>
<dbReference type="GO" id="GO:0047886">
    <property type="term" value="F:farnesol dehydrogenase activity"/>
    <property type="evidence" value="ECO:0007669"/>
    <property type="project" value="UniProtKB-EC"/>
</dbReference>
<dbReference type="InterPro" id="IPR002347">
    <property type="entry name" value="SDR_fam"/>
</dbReference>
<dbReference type="PANTHER" id="PTHR44375">
    <property type="entry name" value="BETA-KETOACYL-ACP REDUCTASE-LIKE PROTEIN-RELATED"/>
    <property type="match status" value="1"/>
</dbReference>
<dbReference type="Pfam" id="PF00106">
    <property type="entry name" value="adh_short"/>
    <property type="match status" value="2"/>
</dbReference>
<name>A0A2G9HQY6_9LAMI</name>